<keyword evidence="6" id="KW-0765">Sulfation</keyword>
<evidence type="ECO:0000256" key="10">
    <source>
        <dbReference type="ARBA" id="ARBA00032072"/>
    </source>
</evidence>
<reference evidence="17" key="1">
    <citation type="submission" date="2022-03" db="EMBL/GenBank/DDBJ databases">
        <authorList>
            <person name="Alioto T."/>
            <person name="Alioto T."/>
            <person name="Gomez Garrido J."/>
        </authorList>
    </citation>
    <scope>NUCLEOTIDE SEQUENCE</scope>
</reference>
<accession>A0AAD1SK82</accession>
<keyword evidence="16" id="KW-0812">Transmembrane</keyword>
<evidence type="ECO:0000256" key="14">
    <source>
        <dbReference type="ARBA" id="ARBA00046591"/>
    </source>
</evidence>
<evidence type="ECO:0000256" key="13">
    <source>
        <dbReference type="ARBA" id="ARBA00045301"/>
    </source>
</evidence>
<evidence type="ECO:0000256" key="7">
    <source>
        <dbReference type="ARBA" id="ARBA00022889"/>
    </source>
</evidence>
<keyword evidence="9" id="KW-0325">Glycoprotein</keyword>
<evidence type="ECO:0000256" key="2">
    <source>
        <dbReference type="ARBA" id="ARBA00018075"/>
    </source>
</evidence>
<dbReference type="AlphaFoldDB" id="A0AAD1SK82"/>
<comment type="subcellular location">
    <subcellularLocation>
        <location evidence="1">Secreted</location>
    </subcellularLocation>
</comment>
<dbReference type="EMBL" id="OW240917">
    <property type="protein sequence ID" value="CAH2301385.1"/>
    <property type="molecule type" value="Genomic_DNA"/>
</dbReference>
<feature type="compositionally biased region" description="Polar residues" evidence="15">
    <location>
        <begin position="191"/>
        <end position="206"/>
    </location>
</feature>
<dbReference type="PANTHER" id="PTHR10345:SF0">
    <property type="entry name" value="BONE SIALOPROTEIN 2"/>
    <property type="match status" value="1"/>
</dbReference>
<comment type="function">
    <text evidence="13">Binds tightly to hydroxyapatite. Appears to form an integral part of the mineralized matrix. Probably important to cell-matrix interaction. Promotes adhesion and migration of various cells via the alpha-V/beta-3 integrin receptor (ITGAV:ITGB3).</text>
</comment>
<dbReference type="GO" id="GO:0030282">
    <property type="term" value="P:bone mineralization"/>
    <property type="evidence" value="ECO:0007669"/>
    <property type="project" value="TreeGrafter"/>
</dbReference>
<feature type="compositionally biased region" description="Polar residues" evidence="15">
    <location>
        <begin position="132"/>
        <end position="144"/>
    </location>
</feature>
<comment type="subunit">
    <text evidence="14">Monomer. Interacts with integrins; the interaction promotes cell adhesion.</text>
</comment>
<evidence type="ECO:0000256" key="1">
    <source>
        <dbReference type="ARBA" id="ARBA00004613"/>
    </source>
</evidence>
<dbReference type="PANTHER" id="PTHR10345">
    <property type="entry name" value="BONE SIALOPROTEIN 2"/>
    <property type="match status" value="1"/>
</dbReference>
<evidence type="ECO:0000256" key="4">
    <source>
        <dbReference type="ARBA" id="ARBA00022553"/>
    </source>
</evidence>
<dbReference type="Proteomes" id="UP001295444">
    <property type="component" value="Chromosome 06"/>
</dbReference>
<dbReference type="GO" id="GO:0007155">
    <property type="term" value="P:cell adhesion"/>
    <property type="evidence" value="ECO:0007669"/>
    <property type="project" value="UniProtKB-KW"/>
</dbReference>
<protein>
    <recommendedName>
        <fullName evidence="2">Integrin-binding sialoprotein</fullName>
    </recommendedName>
    <alternativeName>
        <fullName evidence="12">Bone sialoprotein 2</fullName>
    </alternativeName>
    <alternativeName>
        <fullName evidence="11">Bone sialoprotein II</fullName>
    </alternativeName>
    <alternativeName>
        <fullName evidence="10">Cell-binding sialoprotein</fullName>
    </alternativeName>
</protein>
<evidence type="ECO:0000256" key="9">
    <source>
        <dbReference type="ARBA" id="ARBA00023180"/>
    </source>
</evidence>
<dbReference type="InterPro" id="IPR008412">
    <property type="entry name" value="IBSP"/>
</dbReference>
<evidence type="ECO:0000256" key="6">
    <source>
        <dbReference type="ARBA" id="ARBA00022641"/>
    </source>
</evidence>
<evidence type="ECO:0000256" key="12">
    <source>
        <dbReference type="ARBA" id="ARBA00044555"/>
    </source>
</evidence>
<evidence type="ECO:0000256" key="3">
    <source>
        <dbReference type="ARBA" id="ARBA00022525"/>
    </source>
</evidence>
<keyword evidence="7" id="KW-0130">Cell adhesion</keyword>
<gene>
    <name evidence="17" type="ORF">PECUL_23A036907</name>
</gene>
<organism evidence="17 18">
    <name type="scientific">Pelobates cultripes</name>
    <name type="common">Western spadefoot toad</name>
    <dbReference type="NCBI Taxonomy" id="61616"/>
    <lineage>
        <taxon>Eukaryota</taxon>
        <taxon>Metazoa</taxon>
        <taxon>Chordata</taxon>
        <taxon>Craniata</taxon>
        <taxon>Vertebrata</taxon>
        <taxon>Euteleostomi</taxon>
        <taxon>Amphibia</taxon>
        <taxon>Batrachia</taxon>
        <taxon>Anura</taxon>
        <taxon>Pelobatoidea</taxon>
        <taxon>Pelobatidae</taxon>
        <taxon>Pelobates</taxon>
    </lineage>
</organism>
<dbReference type="GO" id="GO:0005576">
    <property type="term" value="C:extracellular region"/>
    <property type="evidence" value="ECO:0007669"/>
    <property type="project" value="UniProtKB-SubCell"/>
</dbReference>
<name>A0AAD1SK82_PELCU</name>
<evidence type="ECO:0000256" key="16">
    <source>
        <dbReference type="SAM" id="Phobius"/>
    </source>
</evidence>
<feature type="transmembrane region" description="Helical" evidence="16">
    <location>
        <begin position="50"/>
        <end position="68"/>
    </location>
</feature>
<keyword evidence="5" id="KW-0091">Biomineralization</keyword>
<feature type="compositionally biased region" description="Acidic residues" evidence="15">
    <location>
        <begin position="116"/>
        <end position="130"/>
    </location>
</feature>
<evidence type="ECO:0000256" key="11">
    <source>
        <dbReference type="ARBA" id="ARBA00033169"/>
    </source>
</evidence>
<evidence type="ECO:0000256" key="8">
    <source>
        <dbReference type="ARBA" id="ARBA00022981"/>
    </source>
</evidence>
<keyword evidence="8" id="KW-0730">Sialic acid</keyword>
<feature type="compositionally biased region" description="Low complexity" evidence="15">
    <location>
        <begin position="165"/>
        <end position="183"/>
    </location>
</feature>
<feature type="region of interest" description="Disordered" evidence="15">
    <location>
        <begin position="108"/>
        <end position="206"/>
    </location>
</feature>
<keyword evidence="3" id="KW-0964">Secreted</keyword>
<keyword evidence="18" id="KW-1185">Reference proteome</keyword>
<proteinExistence type="predicted"/>
<evidence type="ECO:0000313" key="18">
    <source>
        <dbReference type="Proteomes" id="UP001295444"/>
    </source>
</evidence>
<keyword evidence="16" id="KW-1133">Transmembrane helix</keyword>
<dbReference type="GO" id="GO:0030198">
    <property type="term" value="P:extracellular matrix organization"/>
    <property type="evidence" value="ECO:0007669"/>
    <property type="project" value="TreeGrafter"/>
</dbReference>
<evidence type="ECO:0000256" key="15">
    <source>
        <dbReference type="SAM" id="MobiDB-lite"/>
    </source>
</evidence>
<feature type="compositionally biased region" description="Acidic residues" evidence="15">
    <location>
        <begin position="152"/>
        <end position="164"/>
    </location>
</feature>
<evidence type="ECO:0000256" key="5">
    <source>
        <dbReference type="ARBA" id="ARBA00022591"/>
    </source>
</evidence>
<keyword evidence="4" id="KW-0597">Phosphoprotein</keyword>
<dbReference type="Pfam" id="PF05432">
    <property type="entry name" value="BSP_II"/>
    <property type="match status" value="1"/>
</dbReference>
<evidence type="ECO:0000313" key="17">
    <source>
        <dbReference type="EMBL" id="CAH2301385.1"/>
    </source>
</evidence>
<keyword evidence="16" id="KW-0472">Membrane</keyword>
<sequence length="294" mass="33495">MRDTNGEQRSDWLKLVKRGGLYYNTLNRVNQCFFILNCCQITTVKGKHKMKTAIILIFLVGLSSAFYINRFQRRWKGSDSDEKALARNRYGYFFRNMYMQPPPFKHYISNVKGGDSSEENGESSDEEDSSEVSKNGNNAGPTRTETGKGAEEEANSDEGEESENENGGTSAPEVEETTSNVNETETENGEQWNTTDSHVETEPTQTSTIAVDVTETPASIVDETLGIEEGSNGGVVSTTPYEPTNNGYQYENGYEHENEAYYKGRGDTYARYEDEYHYRNRVYDHYGREYEYYQ</sequence>